<dbReference type="RefSeq" id="XP_018192006.1">
    <property type="nucleotide sequence ID" value="XM_018329078.1"/>
</dbReference>
<dbReference type="GO" id="GO:1990269">
    <property type="term" value="F:RNA polymerase II C-terminal domain phosphoserine binding"/>
    <property type="evidence" value="ECO:0007669"/>
    <property type="project" value="TreeGrafter"/>
</dbReference>
<dbReference type="InterPro" id="IPR007149">
    <property type="entry name" value="Leo1"/>
</dbReference>
<gene>
    <name evidence="2" type="ORF">L228DRAFT_12883</name>
</gene>
<feature type="compositionally biased region" description="Basic and acidic residues" evidence="1">
    <location>
        <begin position="335"/>
        <end position="348"/>
    </location>
</feature>
<dbReference type="PANTHER" id="PTHR23146">
    <property type="entry name" value="LEO1 PROTEIN"/>
    <property type="match status" value="1"/>
</dbReference>
<feature type="region of interest" description="Disordered" evidence="1">
    <location>
        <begin position="38"/>
        <end position="60"/>
    </location>
</feature>
<dbReference type="AlphaFoldDB" id="A0A165JNF1"/>
<sequence length="378" mass="42113">MDVQLGRHAEPQPSDNELYLLKMPSFLAVEPRAFHHKTFQPPATNHHSTGPPSSSFSPFGTALSTLRWRQSPKDPSQLQSNARILRWSDGSLTLQLASNPLEQYELPAKGLAPPQHNPIKPTPTSIGNNRTSKDAERYNPQQDSYTYLVSPHEFSAVLRATHHITTSLTILPSSTVNDEALERLQESLSKAVRGNKPGAEGGINVIEITEDPELAKKKAEVAEREKIRAQRRRDQQEARERDRVNRTLGRSGLRTGGMGGLTVGGLEDDEGFTTTKGARARPRPSRAGHSDEEDGGYLRGRTREDEYDEDDGFLVGSDEEEEVPEESEEDIDDGIVERRESPKRGREPEPEDEDEGGEEGGVVSRGKRRRVIEDDEEE</sequence>
<evidence type="ECO:0000256" key="1">
    <source>
        <dbReference type="SAM" id="MobiDB-lite"/>
    </source>
</evidence>
<dbReference type="GeneID" id="28894215"/>
<evidence type="ECO:0008006" key="4">
    <source>
        <dbReference type="Google" id="ProtNLM"/>
    </source>
</evidence>
<dbReference type="Pfam" id="PF04004">
    <property type="entry name" value="Leo1"/>
    <property type="match status" value="1"/>
</dbReference>
<dbReference type="STRING" id="1328760.A0A165JNF1"/>
<accession>A0A165JNF1</accession>
<organism evidence="2 3">
    <name type="scientific">Xylona heveae (strain CBS 132557 / TC161)</name>
    <dbReference type="NCBI Taxonomy" id="1328760"/>
    <lineage>
        <taxon>Eukaryota</taxon>
        <taxon>Fungi</taxon>
        <taxon>Dikarya</taxon>
        <taxon>Ascomycota</taxon>
        <taxon>Pezizomycotina</taxon>
        <taxon>Xylonomycetes</taxon>
        <taxon>Xylonales</taxon>
        <taxon>Xylonaceae</taxon>
        <taxon>Xylona</taxon>
    </lineage>
</organism>
<keyword evidence="3" id="KW-1185">Reference proteome</keyword>
<feature type="region of interest" description="Disordered" evidence="1">
    <location>
        <begin position="225"/>
        <end position="378"/>
    </location>
</feature>
<feature type="compositionally biased region" description="Acidic residues" evidence="1">
    <location>
        <begin position="349"/>
        <end position="358"/>
    </location>
</feature>
<name>A0A165JNF1_XYLHT</name>
<dbReference type="GO" id="GO:0016593">
    <property type="term" value="C:Cdc73/Paf1 complex"/>
    <property type="evidence" value="ECO:0007669"/>
    <property type="project" value="InterPro"/>
</dbReference>
<dbReference type="InParanoid" id="A0A165JNF1"/>
<dbReference type="GO" id="GO:0006368">
    <property type="term" value="P:transcription elongation by RNA polymerase II"/>
    <property type="evidence" value="ECO:0007669"/>
    <property type="project" value="InterPro"/>
</dbReference>
<dbReference type="EMBL" id="KV407454">
    <property type="protein sequence ID" value="KZF26451.1"/>
    <property type="molecule type" value="Genomic_DNA"/>
</dbReference>
<proteinExistence type="predicted"/>
<feature type="region of interest" description="Disordered" evidence="1">
    <location>
        <begin position="111"/>
        <end position="136"/>
    </location>
</feature>
<dbReference type="GO" id="GO:0032968">
    <property type="term" value="P:positive regulation of transcription elongation by RNA polymerase II"/>
    <property type="evidence" value="ECO:0007669"/>
    <property type="project" value="TreeGrafter"/>
</dbReference>
<feature type="compositionally biased region" description="Gly residues" evidence="1">
    <location>
        <begin position="254"/>
        <end position="263"/>
    </location>
</feature>
<feature type="compositionally biased region" description="Basic and acidic residues" evidence="1">
    <location>
        <begin position="225"/>
        <end position="245"/>
    </location>
</feature>
<evidence type="ECO:0000313" key="2">
    <source>
        <dbReference type="EMBL" id="KZF26451.1"/>
    </source>
</evidence>
<dbReference type="OrthoDB" id="20844at2759"/>
<dbReference type="Proteomes" id="UP000076632">
    <property type="component" value="Unassembled WGS sequence"/>
</dbReference>
<feature type="compositionally biased region" description="Low complexity" evidence="1">
    <location>
        <begin position="48"/>
        <end position="60"/>
    </location>
</feature>
<dbReference type="PANTHER" id="PTHR23146:SF0">
    <property type="entry name" value="RNA POLYMERASE-ASSOCIATED PROTEIN LEO1"/>
    <property type="match status" value="1"/>
</dbReference>
<reference evidence="2 3" key="1">
    <citation type="journal article" date="2016" name="Fungal Biol.">
        <title>The genome of Xylona heveae provides a window into fungal endophytism.</title>
        <authorList>
            <person name="Gazis R."/>
            <person name="Kuo A."/>
            <person name="Riley R."/>
            <person name="LaButti K."/>
            <person name="Lipzen A."/>
            <person name="Lin J."/>
            <person name="Amirebrahimi M."/>
            <person name="Hesse C.N."/>
            <person name="Spatafora J.W."/>
            <person name="Henrissat B."/>
            <person name="Hainaut M."/>
            <person name="Grigoriev I.V."/>
            <person name="Hibbett D.S."/>
        </authorList>
    </citation>
    <scope>NUCLEOTIDE SEQUENCE [LARGE SCALE GENOMIC DNA]</scope>
    <source>
        <strain evidence="2 3">TC161</strain>
    </source>
</reference>
<protein>
    <recommendedName>
        <fullName evidence="4">Leo1-domain-containing protein</fullName>
    </recommendedName>
</protein>
<dbReference type="OMA" id="RSDRSMH"/>
<feature type="compositionally biased region" description="Acidic residues" evidence="1">
    <location>
        <begin position="305"/>
        <end position="334"/>
    </location>
</feature>
<evidence type="ECO:0000313" key="3">
    <source>
        <dbReference type="Proteomes" id="UP000076632"/>
    </source>
</evidence>